<evidence type="ECO:0000313" key="1">
    <source>
        <dbReference type="EMBL" id="KAH6941409.1"/>
    </source>
</evidence>
<dbReference type="Proteomes" id="UP000821845">
    <property type="component" value="Chromosome 11"/>
</dbReference>
<sequence length="174" mass="18654">MDRLTVTVNQTAHLISRVCNEHGSMIALSHPEGAAIFIVLGEERLSLRIDDDSGELAGIALRDGVAVLATRTTVYAFCTSRPYGRWARSMNSDDHIETQAAILAVHFATMPAAIILDVPALLPSAAPLLAFTAAAAAASAHFAAGVLRQFLLHLSCLSLRRLGPLPRCRRTSKQ</sequence>
<name>A0ACB7T961_HYAAI</name>
<evidence type="ECO:0000313" key="2">
    <source>
        <dbReference type="Proteomes" id="UP000821845"/>
    </source>
</evidence>
<dbReference type="EMBL" id="CM023491">
    <property type="protein sequence ID" value="KAH6941409.1"/>
    <property type="molecule type" value="Genomic_DNA"/>
</dbReference>
<comment type="caution">
    <text evidence="1">The sequence shown here is derived from an EMBL/GenBank/DDBJ whole genome shotgun (WGS) entry which is preliminary data.</text>
</comment>
<reference evidence="1" key="1">
    <citation type="submission" date="2020-05" db="EMBL/GenBank/DDBJ databases">
        <title>Large-scale comparative analyses of tick genomes elucidate their genetic diversity and vector capacities.</title>
        <authorList>
            <person name="Jia N."/>
            <person name="Wang J."/>
            <person name="Shi W."/>
            <person name="Du L."/>
            <person name="Sun Y."/>
            <person name="Zhan W."/>
            <person name="Jiang J."/>
            <person name="Wang Q."/>
            <person name="Zhang B."/>
            <person name="Ji P."/>
            <person name="Sakyi L.B."/>
            <person name="Cui X."/>
            <person name="Yuan T."/>
            <person name="Jiang B."/>
            <person name="Yang W."/>
            <person name="Lam T.T.-Y."/>
            <person name="Chang Q."/>
            <person name="Ding S."/>
            <person name="Wang X."/>
            <person name="Zhu J."/>
            <person name="Ruan X."/>
            <person name="Zhao L."/>
            <person name="Wei J."/>
            <person name="Que T."/>
            <person name="Du C."/>
            <person name="Cheng J."/>
            <person name="Dai P."/>
            <person name="Han X."/>
            <person name="Huang E."/>
            <person name="Gao Y."/>
            <person name="Liu J."/>
            <person name="Shao H."/>
            <person name="Ye R."/>
            <person name="Li L."/>
            <person name="Wei W."/>
            <person name="Wang X."/>
            <person name="Wang C."/>
            <person name="Yang T."/>
            <person name="Huo Q."/>
            <person name="Li W."/>
            <person name="Guo W."/>
            <person name="Chen H."/>
            <person name="Zhou L."/>
            <person name="Ni X."/>
            <person name="Tian J."/>
            <person name="Zhou Y."/>
            <person name="Sheng Y."/>
            <person name="Liu T."/>
            <person name="Pan Y."/>
            <person name="Xia L."/>
            <person name="Li J."/>
            <person name="Zhao F."/>
            <person name="Cao W."/>
        </authorList>
    </citation>
    <scope>NUCLEOTIDE SEQUENCE</scope>
    <source>
        <strain evidence="1">Hyas-2018</strain>
    </source>
</reference>
<protein>
    <submittedName>
        <fullName evidence="1">Uncharacterized protein</fullName>
    </submittedName>
</protein>
<organism evidence="1 2">
    <name type="scientific">Hyalomma asiaticum</name>
    <name type="common">Tick</name>
    <dbReference type="NCBI Taxonomy" id="266040"/>
    <lineage>
        <taxon>Eukaryota</taxon>
        <taxon>Metazoa</taxon>
        <taxon>Ecdysozoa</taxon>
        <taxon>Arthropoda</taxon>
        <taxon>Chelicerata</taxon>
        <taxon>Arachnida</taxon>
        <taxon>Acari</taxon>
        <taxon>Parasitiformes</taxon>
        <taxon>Ixodida</taxon>
        <taxon>Ixodoidea</taxon>
        <taxon>Ixodidae</taxon>
        <taxon>Hyalomminae</taxon>
        <taxon>Hyalomma</taxon>
    </lineage>
</organism>
<proteinExistence type="predicted"/>
<gene>
    <name evidence="1" type="ORF">HPB50_017915</name>
</gene>
<keyword evidence="2" id="KW-1185">Reference proteome</keyword>
<accession>A0ACB7T961</accession>